<evidence type="ECO:0000313" key="1">
    <source>
        <dbReference type="EMBL" id="QDO83366.1"/>
    </source>
</evidence>
<gene>
    <name evidence="1" type="ORF">FM037_09170</name>
</gene>
<dbReference type="NCBIfam" id="NF047593">
    <property type="entry name" value="IS66_ISAeme5_TnpA"/>
    <property type="match status" value="1"/>
</dbReference>
<reference evidence="1 2" key="1">
    <citation type="submission" date="2019-07" db="EMBL/GenBank/DDBJ databases">
        <title>Shewanella sp. YLB-06 whole genomic sequence.</title>
        <authorList>
            <person name="Yu L."/>
        </authorList>
    </citation>
    <scope>NUCLEOTIDE SEQUENCE [LARGE SCALE GENOMIC DNA]</scope>
    <source>
        <strain evidence="1 2">YLB-06</strain>
    </source>
</reference>
<organism evidence="1 2">
    <name type="scientific">Shewanella psychropiezotolerans</name>
    <dbReference type="NCBI Taxonomy" id="2593655"/>
    <lineage>
        <taxon>Bacteria</taxon>
        <taxon>Pseudomonadati</taxon>
        <taxon>Pseudomonadota</taxon>
        <taxon>Gammaproteobacteria</taxon>
        <taxon>Alteromonadales</taxon>
        <taxon>Shewanellaceae</taxon>
        <taxon>Shewanella</taxon>
    </lineage>
</organism>
<dbReference type="Proteomes" id="UP000315947">
    <property type="component" value="Chromosome"/>
</dbReference>
<protein>
    <submittedName>
        <fullName evidence="1">Uncharacterized protein</fullName>
    </submittedName>
</protein>
<evidence type="ECO:0000313" key="2">
    <source>
        <dbReference type="Proteomes" id="UP000315947"/>
    </source>
</evidence>
<keyword evidence="2" id="KW-1185">Reference proteome</keyword>
<dbReference type="RefSeq" id="WP_144045744.1">
    <property type="nucleotide sequence ID" value="NZ_CP041614.1"/>
</dbReference>
<accession>A0ABX5WW90</accession>
<sequence>MSRVFVTDTFRVTEMASRKHKTLEQWLELIELHKQSKLTIVDFCSQHHLVVKTFSRKRSDLMKAKEAFHSTFVKLTPKAEALTTEPPQEVAVINLAVGAMSLTLPVNTDPRWLGQLLRECR</sequence>
<name>A0ABX5WW90_9GAMM</name>
<proteinExistence type="predicted"/>
<dbReference type="EMBL" id="CP041614">
    <property type="protein sequence ID" value="QDO83366.1"/>
    <property type="molecule type" value="Genomic_DNA"/>
</dbReference>